<sequence>MEDEENNSHNSSSNNENTNNSRNSGGFPFDPFPPVDQSESTAFSTAALKVEPIDAVTLAAPPPPLPPPMVRKRPSKDRHTKVEGRGRRIRMPAACAARIFQLTRELGHKSDGETIKWLLERAEGAIIEATGTGTIPAIAVSVNGTLKIPTTPAGGRDDDYGGKKRRRTNNSDFVDLADVSVGGGGGGVSLSSGLAPITAANTAAALGFSSAQAPGHHPPPPQGLVPIWPANFFMLPNAAGIGGGGQQPQFWATPVFGLAAAARPISSFVSEVVQASSGVSNGGNAPPTTASTTTTNLLDFSLEIYDNNKRELQLMSSRPMNSIHQGISHEQQGGGGGGGSNTTPTPPSSSSQAV</sequence>
<feature type="region of interest" description="Disordered" evidence="6">
    <location>
        <begin position="1"/>
        <end position="42"/>
    </location>
</feature>
<evidence type="ECO:0000256" key="4">
    <source>
        <dbReference type="ARBA" id="ARBA00023163"/>
    </source>
</evidence>
<protein>
    <submittedName>
        <fullName evidence="9">Transcription factor TCP19</fullName>
    </submittedName>
</protein>
<gene>
    <name evidence="9" type="primary">LOC110782446</name>
</gene>
<feature type="region of interest" description="Disordered" evidence="6">
    <location>
        <begin position="55"/>
        <end position="85"/>
    </location>
</feature>
<dbReference type="GeneID" id="110782446"/>
<feature type="domain" description="TCP" evidence="7">
    <location>
        <begin position="75"/>
        <end position="129"/>
    </location>
</feature>
<keyword evidence="4" id="KW-0804">Transcription</keyword>
<evidence type="ECO:0000259" key="7">
    <source>
        <dbReference type="PROSITE" id="PS51369"/>
    </source>
</evidence>
<keyword evidence="3" id="KW-0238">DNA-binding</keyword>
<feature type="compositionally biased region" description="Low complexity" evidence="6">
    <location>
        <begin position="8"/>
        <end position="29"/>
    </location>
</feature>
<evidence type="ECO:0000256" key="5">
    <source>
        <dbReference type="ARBA" id="ARBA00023242"/>
    </source>
</evidence>
<feature type="compositionally biased region" description="Basic residues" evidence="6">
    <location>
        <begin position="70"/>
        <end position="79"/>
    </location>
</feature>
<dbReference type="OrthoDB" id="1928965at2759"/>
<dbReference type="GO" id="GO:0043565">
    <property type="term" value="F:sequence-specific DNA binding"/>
    <property type="evidence" value="ECO:0000318"/>
    <property type="project" value="GO_Central"/>
</dbReference>
<dbReference type="InterPro" id="IPR005333">
    <property type="entry name" value="Transcription_factor_TCP"/>
</dbReference>
<keyword evidence="2" id="KW-0805">Transcription regulation</keyword>
<evidence type="ECO:0000256" key="6">
    <source>
        <dbReference type="SAM" id="MobiDB-lite"/>
    </source>
</evidence>
<name>A0A9R0I3S8_SPIOL</name>
<evidence type="ECO:0000313" key="8">
    <source>
        <dbReference type="Proteomes" id="UP000813463"/>
    </source>
</evidence>
<dbReference type="InterPro" id="IPR017887">
    <property type="entry name" value="TF_TCP_subgr"/>
</dbReference>
<dbReference type="PANTHER" id="PTHR31072">
    <property type="entry name" value="TRANSCRIPTION FACTOR TCP4-RELATED"/>
    <property type="match status" value="1"/>
</dbReference>
<dbReference type="Proteomes" id="UP000813463">
    <property type="component" value="Chromosome 3"/>
</dbReference>
<dbReference type="AlphaFoldDB" id="A0A9R0I3S8"/>
<accession>A0A9R0I3S8</accession>
<dbReference type="PANTHER" id="PTHR31072:SF1">
    <property type="entry name" value="TRANSCRIPTION FACTOR TCP9"/>
    <property type="match status" value="1"/>
</dbReference>
<comment type="subcellular location">
    <subcellularLocation>
        <location evidence="1">Nucleus</location>
    </subcellularLocation>
</comment>
<evidence type="ECO:0000256" key="2">
    <source>
        <dbReference type="ARBA" id="ARBA00023015"/>
    </source>
</evidence>
<keyword evidence="8" id="KW-1185">Reference proteome</keyword>
<feature type="compositionally biased region" description="Pro residues" evidence="6">
    <location>
        <begin position="60"/>
        <end position="69"/>
    </location>
</feature>
<feature type="region of interest" description="Disordered" evidence="6">
    <location>
        <begin position="325"/>
        <end position="354"/>
    </location>
</feature>
<organism evidence="8 9">
    <name type="scientific">Spinacia oleracea</name>
    <name type="common">Spinach</name>
    <dbReference type="NCBI Taxonomy" id="3562"/>
    <lineage>
        <taxon>Eukaryota</taxon>
        <taxon>Viridiplantae</taxon>
        <taxon>Streptophyta</taxon>
        <taxon>Embryophyta</taxon>
        <taxon>Tracheophyta</taxon>
        <taxon>Spermatophyta</taxon>
        <taxon>Magnoliopsida</taxon>
        <taxon>eudicotyledons</taxon>
        <taxon>Gunneridae</taxon>
        <taxon>Pentapetalae</taxon>
        <taxon>Caryophyllales</taxon>
        <taxon>Chenopodiaceae</taxon>
        <taxon>Chenopodioideae</taxon>
        <taxon>Anserineae</taxon>
        <taxon>Spinacia</taxon>
    </lineage>
</organism>
<proteinExistence type="predicted"/>
<dbReference type="PROSITE" id="PS51369">
    <property type="entry name" value="TCP"/>
    <property type="match status" value="1"/>
</dbReference>
<evidence type="ECO:0000313" key="9">
    <source>
        <dbReference type="RefSeq" id="XP_021842292.1"/>
    </source>
</evidence>
<dbReference type="Pfam" id="PF03634">
    <property type="entry name" value="TCP"/>
    <property type="match status" value="1"/>
</dbReference>
<keyword evidence="5" id="KW-0539">Nucleus</keyword>
<dbReference type="RefSeq" id="XP_021842292.1">
    <property type="nucleotide sequence ID" value="XM_021986600.2"/>
</dbReference>
<dbReference type="GO" id="GO:0003700">
    <property type="term" value="F:DNA-binding transcription factor activity"/>
    <property type="evidence" value="ECO:0000318"/>
    <property type="project" value="GO_Central"/>
</dbReference>
<reference evidence="8" key="1">
    <citation type="journal article" date="2021" name="Nat. Commun.">
        <title>Genomic analyses provide insights into spinach domestication and the genetic basis of agronomic traits.</title>
        <authorList>
            <person name="Cai X."/>
            <person name="Sun X."/>
            <person name="Xu C."/>
            <person name="Sun H."/>
            <person name="Wang X."/>
            <person name="Ge C."/>
            <person name="Zhang Z."/>
            <person name="Wang Q."/>
            <person name="Fei Z."/>
            <person name="Jiao C."/>
            <person name="Wang Q."/>
        </authorList>
    </citation>
    <scope>NUCLEOTIDE SEQUENCE [LARGE SCALE GENOMIC DNA]</scope>
    <source>
        <strain evidence="8">cv. Varoflay</strain>
    </source>
</reference>
<evidence type="ECO:0000256" key="1">
    <source>
        <dbReference type="ARBA" id="ARBA00004123"/>
    </source>
</evidence>
<dbReference type="KEGG" id="soe:110782446"/>
<evidence type="ECO:0000256" key="3">
    <source>
        <dbReference type="ARBA" id="ARBA00023125"/>
    </source>
</evidence>
<feature type="region of interest" description="Disordered" evidence="6">
    <location>
        <begin position="149"/>
        <end position="168"/>
    </location>
</feature>
<dbReference type="GO" id="GO:0005634">
    <property type="term" value="C:nucleus"/>
    <property type="evidence" value="ECO:0000318"/>
    <property type="project" value="GO_Central"/>
</dbReference>
<reference evidence="9" key="2">
    <citation type="submission" date="2025-08" db="UniProtKB">
        <authorList>
            <consortium name="RefSeq"/>
        </authorList>
    </citation>
    <scope>IDENTIFICATION</scope>
    <source>
        <tissue evidence="9">Leaf</tissue>
    </source>
</reference>